<evidence type="ECO:0000256" key="8">
    <source>
        <dbReference type="SAM" id="Coils"/>
    </source>
</evidence>
<feature type="transmembrane region" description="Helical" evidence="9">
    <location>
        <begin position="60"/>
        <end position="86"/>
    </location>
</feature>
<dbReference type="EC" id="2.7.13.3" evidence="2"/>
<keyword evidence="12" id="KW-1185">Reference proteome</keyword>
<keyword evidence="9" id="KW-0472">Membrane</keyword>
<evidence type="ECO:0000256" key="1">
    <source>
        <dbReference type="ARBA" id="ARBA00000085"/>
    </source>
</evidence>
<evidence type="ECO:0000259" key="10">
    <source>
        <dbReference type="SMART" id="SM00911"/>
    </source>
</evidence>
<dbReference type="PANTHER" id="PTHR41523">
    <property type="entry name" value="TWO-COMPONENT SYSTEM SENSOR PROTEIN"/>
    <property type="match status" value="1"/>
</dbReference>
<evidence type="ECO:0000256" key="4">
    <source>
        <dbReference type="ARBA" id="ARBA00022679"/>
    </source>
</evidence>
<evidence type="ECO:0000256" key="2">
    <source>
        <dbReference type="ARBA" id="ARBA00012438"/>
    </source>
</evidence>
<keyword evidence="4 11" id="KW-0808">Transferase</keyword>
<keyword evidence="7" id="KW-0067">ATP-binding</keyword>
<protein>
    <recommendedName>
        <fullName evidence="2">histidine kinase</fullName>
        <ecNumber evidence="2">2.7.13.3</ecNumber>
    </recommendedName>
</protein>
<dbReference type="Gene3D" id="3.30.565.10">
    <property type="entry name" value="Histidine kinase-like ATPase, C-terminal domain"/>
    <property type="match status" value="1"/>
</dbReference>
<feature type="domain" description="Signal transduction histidine kinase HWE region" evidence="10">
    <location>
        <begin position="169"/>
        <end position="252"/>
    </location>
</feature>
<evidence type="ECO:0000256" key="3">
    <source>
        <dbReference type="ARBA" id="ARBA00022553"/>
    </source>
</evidence>
<evidence type="ECO:0000256" key="5">
    <source>
        <dbReference type="ARBA" id="ARBA00022741"/>
    </source>
</evidence>
<dbReference type="GO" id="GO:0004673">
    <property type="term" value="F:protein histidine kinase activity"/>
    <property type="evidence" value="ECO:0007669"/>
    <property type="project" value="UniProtKB-EC"/>
</dbReference>
<dbReference type="PANTHER" id="PTHR41523:SF8">
    <property type="entry name" value="ETHYLENE RESPONSE SENSOR PROTEIN"/>
    <property type="match status" value="1"/>
</dbReference>
<keyword evidence="9" id="KW-0812">Transmembrane</keyword>
<keyword evidence="3" id="KW-0597">Phosphoprotein</keyword>
<dbReference type="EMBL" id="JAVAIL010000001">
    <property type="protein sequence ID" value="MDP4538424.1"/>
    <property type="molecule type" value="Genomic_DNA"/>
</dbReference>
<dbReference type="Proteomes" id="UP001235664">
    <property type="component" value="Unassembled WGS sequence"/>
</dbReference>
<name>A0ABT9H529_9SPHN</name>
<dbReference type="Pfam" id="PF07536">
    <property type="entry name" value="HWE_HK"/>
    <property type="match status" value="1"/>
</dbReference>
<dbReference type="InterPro" id="IPR058544">
    <property type="entry name" value="ETR1_N"/>
</dbReference>
<comment type="catalytic activity">
    <reaction evidence="1">
        <text>ATP + protein L-histidine = ADP + protein N-phospho-L-histidine.</text>
        <dbReference type="EC" id="2.7.13.3"/>
    </reaction>
</comment>
<dbReference type="SMART" id="SM00911">
    <property type="entry name" value="HWE_HK"/>
    <property type="match status" value="1"/>
</dbReference>
<evidence type="ECO:0000313" key="12">
    <source>
        <dbReference type="Proteomes" id="UP001235664"/>
    </source>
</evidence>
<feature type="coiled-coil region" evidence="8">
    <location>
        <begin position="128"/>
        <end position="162"/>
    </location>
</feature>
<reference evidence="11 12" key="1">
    <citation type="submission" date="2023-08" db="EMBL/GenBank/DDBJ databases">
        <title>genomic of DY56.</title>
        <authorList>
            <person name="Wang Y."/>
        </authorList>
    </citation>
    <scope>NUCLEOTIDE SEQUENCE [LARGE SCALE GENOMIC DNA]</scope>
    <source>
        <strain evidence="11 12">DY56-A-20</strain>
    </source>
</reference>
<accession>A0ABT9H529</accession>
<feature type="transmembrane region" description="Helical" evidence="9">
    <location>
        <begin position="92"/>
        <end position="112"/>
    </location>
</feature>
<feature type="transmembrane region" description="Helical" evidence="9">
    <location>
        <begin position="20"/>
        <end position="48"/>
    </location>
</feature>
<gene>
    <name evidence="11" type="ORF">Q9K01_02125</name>
</gene>
<evidence type="ECO:0000256" key="9">
    <source>
        <dbReference type="SAM" id="Phobius"/>
    </source>
</evidence>
<evidence type="ECO:0000256" key="7">
    <source>
        <dbReference type="ARBA" id="ARBA00022840"/>
    </source>
</evidence>
<keyword evidence="8" id="KW-0175">Coiled coil</keyword>
<proteinExistence type="predicted"/>
<dbReference type="RefSeq" id="WP_305928559.1">
    <property type="nucleotide sequence ID" value="NZ_JAVAIL010000001.1"/>
</dbReference>
<evidence type="ECO:0000313" key="11">
    <source>
        <dbReference type="EMBL" id="MDP4538424.1"/>
    </source>
</evidence>
<keyword evidence="6 11" id="KW-0418">Kinase</keyword>
<dbReference type="InterPro" id="IPR011102">
    <property type="entry name" value="Sig_transdc_His_kinase_HWE"/>
</dbReference>
<comment type="caution">
    <text evidence="11">The sequence shown here is derived from an EMBL/GenBank/DDBJ whole genome shotgun (WGS) entry which is preliminary data.</text>
</comment>
<sequence>MSHFSDIWQYMPHGMCLLWQPWLVVLWAGSDLLIFLSYSAIPIALLTVLKRRKDVPHRGLVMLFASFILLCGITHALSMVTLWVPIYPQVGLFKLATGVVSCITAVVLFRLIPTLVALPSPADMAAANERLRGEIEAHKATLASLEETVEARTAELSRLNATLAVQAREAIHRSSNLLAVVASIAQQSARSATTKDDFLEALQGRIWALADATRTVIEGGDGPAGDVETVVLTQLDKLLPNIRTRVTIAGPALAIGSEAAQQLSLALHELATNAQKYSLGPAEQARVDVSWSFEEAAEPGDGTFRLVWREHGAGPTAEEEASQARGFGTKLLTRVIPAMLRGSATREFTADGLVYRIEAPLSAIRPEPVQGGEPWRAAEIVDRTFGL</sequence>
<keyword evidence="9" id="KW-1133">Transmembrane helix</keyword>
<evidence type="ECO:0000256" key="6">
    <source>
        <dbReference type="ARBA" id="ARBA00022777"/>
    </source>
</evidence>
<dbReference type="Pfam" id="PF25487">
    <property type="entry name" value="ETR1_N"/>
    <property type="match status" value="1"/>
</dbReference>
<organism evidence="11 12">
    <name type="scientific">Qipengyuania benthica</name>
    <dbReference type="NCBI Taxonomy" id="3067651"/>
    <lineage>
        <taxon>Bacteria</taxon>
        <taxon>Pseudomonadati</taxon>
        <taxon>Pseudomonadota</taxon>
        <taxon>Alphaproteobacteria</taxon>
        <taxon>Sphingomonadales</taxon>
        <taxon>Erythrobacteraceae</taxon>
        <taxon>Qipengyuania</taxon>
    </lineage>
</organism>
<keyword evidence="5" id="KW-0547">Nucleotide-binding</keyword>
<dbReference type="InterPro" id="IPR036890">
    <property type="entry name" value="HATPase_C_sf"/>
</dbReference>